<evidence type="ECO:0000313" key="8">
    <source>
        <dbReference type="Proteomes" id="UP000243515"/>
    </source>
</evidence>
<comment type="subcellular location">
    <subcellularLocation>
        <location evidence="1">Cytoplasm</location>
    </subcellularLocation>
</comment>
<dbReference type="GO" id="GO:0036503">
    <property type="term" value="P:ERAD pathway"/>
    <property type="evidence" value="ECO:0007669"/>
    <property type="project" value="TreeGrafter"/>
</dbReference>
<feature type="domain" description="Proteasome adapter and scaffold protein ECM29 HEAT-repeat" evidence="6">
    <location>
        <begin position="1307"/>
        <end position="1468"/>
    </location>
</feature>
<dbReference type="InterPro" id="IPR011989">
    <property type="entry name" value="ARM-like"/>
</dbReference>
<proteinExistence type="predicted"/>
<dbReference type="Pfam" id="PF13001">
    <property type="entry name" value="ECM29_N"/>
    <property type="match status" value="1"/>
</dbReference>
<dbReference type="EMBL" id="NPHW01002181">
    <property type="protein sequence ID" value="OXV12007.1"/>
    <property type="molecule type" value="Genomic_DNA"/>
</dbReference>
<dbReference type="PANTHER" id="PTHR23346">
    <property type="entry name" value="TRANSLATIONAL ACTIVATOR GCN1-RELATED"/>
    <property type="match status" value="1"/>
</dbReference>
<evidence type="ECO:0000313" key="7">
    <source>
        <dbReference type="EMBL" id="OXV12007.1"/>
    </source>
</evidence>
<reference evidence="7 8" key="1">
    <citation type="journal article" date="2015" name="Environ. Microbiol.">
        <title>Metagenome sequence of Elaphomyces granulatus from sporocarp tissue reveals Ascomycota ectomycorrhizal fingerprints of genome expansion and a Proteobacteria-rich microbiome.</title>
        <authorList>
            <person name="Quandt C.A."/>
            <person name="Kohler A."/>
            <person name="Hesse C.N."/>
            <person name="Sharpton T.J."/>
            <person name="Martin F."/>
            <person name="Spatafora J.W."/>
        </authorList>
    </citation>
    <scope>NUCLEOTIDE SEQUENCE [LARGE SCALE GENOMIC DNA]</scope>
    <source>
        <strain evidence="7 8">OSC145934</strain>
    </source>
</reference>
<evidence type="ECO:0000256" key="2">
    <source>
        <dbReference type="ARBA" id="ARBA00022490"/>
    </source>
</evidence>
<dbReference type="InterPro" id="IPR055443">
    <property type="entry name" value="HEAT_ECM29"/>
</dbReference>
<dbReference type="OrthoDB" id="16066at2759"/>
<dbReference type="Pfam" id="PF24492">
    <property type="entry name" value="HEAT_ECM29"/>
    <property type="match status" value="1"/>
</dbReference>
<evidence type="ECO:0000256" key="3">
    <source>
        <dbReference type="ARBA" id="ARBA00022737"/>
    </source>
</evidence>
<dbReference type="GO" id="GO:0060090">
    <property type="term" value="F:molecular adaptor activity"/>
    <property type="evidence" value="ECO:0007669"/>
    <property type="project" value="InterPro"/>
</dbReference>
<dbReference type="SUPFAM" id="SSF48371">
    <property type="entry name" value="ARM repeat"/>
    <property type="match status" value="2"/>
</dbReference>
<protein>
    <submittedName>
        <fullName evidence="7">Uncharacterized protein</fullName>
    </submittedName>
</protein>
<gene>
    <name evidence="7" type="ORF">Egran_00233</name>
</gene>
<keyword evidence="2" id="KW-0963">Cytoplasm</keyword>
<dbReference type="GO" id="GO:0043248">
    <property type="term" value="P:proteasome assembly"/>
    <property type="evidence" value="ECO:0007669"/>
    <property type="project" value="InterPro"/>
</dbReference>
<comment type="caution">
    <text evidence="7">The sequence shown here is derived from an EMBL/GenBank/DDBJ whole genome shotgun (WGS) entry which is preliminary data.</text>
</comment>
<dbReference type="Pfam" id="PF23731">
    <property type="entry name" value="ARM_ECM29_C"/>
    <property type="match status" value="1"/>
</dbReference>
<dbReference type="PANTHER" id="PTHR23346:SF19">
    <property type="entry name" value="PROTEASOME ADAPTER AND SCAFFOLD PROTEIN ECM29"/>
    <property type="match status" value="1"/>
</dbReference>
<dbReference type="InterPro" id="IPR016024">
    <property type="entry name" value="ARM-type_fold"/>
</dbReference>
<dbReference type="GO" id="GO:0005634">
    <property type="term" value="C:nucleus"/>
    <property type="evidence" value="ECO:0007669"/>
    <property type="project" value="TreeGrafter"/>
</dbReference>
<name>A0A232M7B6_9EURO</name>
<keyword evidence="4" id="KW-0647">Proteasome</keyword>
<evidence type="ECO:0000256" key="1">
    <source>
        <dbReference type="ARBA" id="ARBA00004496"/>
    </source>
</evidence>
<evidence type="ECO:0000259" key="6">
    <source>
        <dbReference type="Pfam" id="PF24492"/>
    </source>
</evidence>
<evidence type="ECO:0000256" key="4">
    <source>
        <dbReference type="ARBA" id="ARBA00022942"/>
    </source>
</evidence>
<accession>A0A232M7B6</accession>
<keyword evidence="8" id="KW-1185">Reference proteome</keyword>
<feature type="domain" description="Proteasome component Ecm29 N-terminal" evidence="5">
    <location>
        <begin position="13"/>
        <end position="529"/>
    </location>
</feature>
<dbReference type="Gene3D" id="1.25.10.10">
    <property type="entry name" value="Leucine-rich Repeat Variant"/>
    <property type="match status" value="3"/>
</dbReference>
<sequence>MTTSSEARELSLISKVELRIALADSDEKLQSLLQTYLAPLLLKLASDSLAVRNKIIAVCQHVNNRIQSQSIQLPVSTLLKQFKEQKSQLIRHYDLLYIQQGIDRVDPATRVDHLPTLLQGISDLETTTEQGASHFSLILRLLPLLKLPPNGSPEDVGLKDKLGLSAQDTQFMSLWFGKLLLLWPADKDSTTCPGLSPSEYKFLNKEASIDTTWDPSASGGLNLTETKITVLRFLGSGAFTDPEKFIPALISSADSNSRVSAIGNDIVKRLSPDHEDPMVIEQLYMLYFGIDPTPPARPPLQIKILIFLGKSVKATTYTDRIIQLLDSRLFTETVEITHGLQASKLRSQIFTFTTWLVRMGSGPDLRRIAPKAITGLKTFISTQGWPDPAASGRKLTPTDLSLRGHAYESIGTLASKVDLSTHRDDEGDLHIKILRWLFKSLSLDASSLDISVSIEQALGSILNSFADNHNGDTKWLESLLLYHMKIRPGESDPTTKLKVVRSTQFAAVRFANRCLPYKNLAARFIDILAVGSGPSGQREILEEGKKGLHPHWYRMLNPVKDKKRTDPASREIDTNSRYAFPLFRDLIYTWGMLPEFLGLERALDPFFPLFMAAISFVRYIFLWEAFSTSQIPIAIDDGWEDHLDTLISSNGAARSAMKKYIQENNLNQVRLFLNNALDGLLLNNGDDSGQCGAYFIDICSLASNEALTTLVEHTLLLKKCISSNSHVTQRQAAKAIGILASHISFPENECRDMLSELTQGIAAWKIAFGPGANEARGSLLTVAYLLSRLAYRRRLVVVPEILINEYMTVLLNLVIEARDYSIREAAQVALGQFSLCGILNPEILSSISIWQSLKNKLREDSMEENETSITTLGRLSLIMSVQGDSDFMFGETIQTLYDLHEIRKPEVQFAVGSSLSTAAAGWNSNSLVGEFDVDELQSENSDRDGAIRLASIADKIIGFCGASKPSLRKASAIWLLCLIKDCGHTKEIQERLRKCQAAFTGLLTDRDQVVQESGSRGLSLVYENGDQDIKDDLVRDLVRYFTGNNANLGGGQISEDTELFDPGALPTGERSSVTTYKDIMSLASEVGDPSLVYRFMSLASNNAIWSSRAAFGRFGLSSLLSNSSIDGYLAKNPKFYPKLYRYRFDPNPNVQRSMNDIWQALVKDPSSVIDAHFDEIMEDLLDNILSGKEWRVRQASCAALADLVQGRRLEKYDKYMSQILTKAFKVLDDIKDSVRAAALRLCQVIMNTVIQSIETGNSDSKRATTLLAHSIPFLLGQGGIESSVQEVQAYAIKTLIQIIKKSPGTLLRPFVPRILETLLSCLSSLEPQAVNYIHLNADKYGLTGQEIDKMRLSSIRMSPILEVIERYLLDGLDEGNIQEVAEKLEGVLRSAVGLPSKVGCSRVLAILSTKPVVFRPYADRFIQQLTKYVLDRNETVSASYSTSIGYLVRLATDDRILKTIEFTKQLYLKAEDSSHRSIAGEILHSASKLASDRFTAFAAAALPFVFVAKHDLDDRVRETFEKTWQENVGGSRAVSLYLKEILSLVSNHLDSPRWDIKHSAALATSDVITCLDRENCASSATIIWPVLERALSGSTWSGKEKVLQAFVKFTSSVPASVTGFGVQMRTIVVREAKRNNPAYRPHALRALGDFAVAQDDLDLMPDVLSIVPLVVEEYTTSSGDKMEIDSGDTLRRGSEETLAACVSCLLRCPNPLPRTIIALNEYLVAILPIVEEALQGSKRSVQAALYDGLLVLFNRIKIQLSGLDPLHLGELEAPLTDLVNRLLLRDVDLTIEANRAKRARAAEGYILLCHQLGFSLTEALRQSIVAWLAQERSEPVRRTLSEVSQKL</sequence>
<dbReference type="GO" id="GO:0005737">
    <property type="term" value="C:cytoplasm"/>
    <property type="evidence" value="ECO:0007669"/>
    <property type="project" value="UniProtKB-SubCell"/>
</dbReference>
<evidence type="ECO:0000259" key="5">
    <source>
        <dbReference type="Pfam" id="PF13001"/>
    </source>
</evidence>
<organism evidence="7 8">
    <name type="scientific">Elaphomyces granulatus</name>
    <dbReference type="NCBI Taxonomy" id="519963"/>
    <lineage>
        <taxon>Eukaryota</taxon>
        <taxon>Fungi</taxon>
        <taxon>Dikarya</taxon>
        <taxon>Ascomycota</taxon>
        <taxon>Pezizomycotina</taxon>
        <taxon>Eurotiomycetes</taxon>
        <taxon>Eurotiomycetidae</taxon>
        <taxon>Eurotiales</taxon>
        <taxon>Elaphomycetaceae</taxon>
        <taxon>Elaphomyces</taxon>
    </lineage>
</organism>
<dbReference type="InterPro" id="IPR024372">
    <property type="entry name" value="Ecm29_N"/>
</dbReference>
<dbReference type="GO" id="GO:0000502">
    <property type="term" value="C:proteasome complex"/>
    <property type="evidence" value="ECO:0007669"/>
    <property type="project" value="UniProtKB-KW"/>
</dbReference>
<keyword evidence="3" id="KW-0677">Repeat</keyword>
<dbReference type="Proteomes" id="UP000243515">
    <property type="component" value="Unassembled WGS sequence"/>
</dbReference>